<keyword evidence="3" id="KW-0472">Membrane</keyword>
<keyword evidence="3" id="KW-0812">Transmembrane</keyword>
<feature type="transmembrane region" description="Helical" evidence="3">
    <location>
        <begin position="88"/>
        <end position="106"/>
    </location>
</feature>
<feature type="transmembrane region" description="Helical" evidence="3">
    <location>
        <begin position="32"/>
        <end position="50"/>
    </location>
</feature>
<dbReference type="GO" id="GO:0008654">
    <property type="term" value="P:phospholipid biosynthetic process"/>
    <property type="evidence" value="ECO:0007669"/>
    <property type="project" value="InterPro"/>
</dbReference>
<keyword evidence="3" id="KW-1133">Transmembrane helix</keyword>
<keyword evidence="5" id="KW-1185">Reference proteome</keyword>
<evidence type="ECO:0000313" key="4">
    <source>
        <dbReference type="EMBL" id="GIG03345.1"/>
    </source>
</evidence>
<feature type="transmembrane region" description="Helical" evidence="3">
    <location>
        <begin position="180"/>
        <end position="197"/>
    </location>
</feature>
<dbReference type="Pfam" id="PF01066">
    <property type="entry name" value="CDP-OH_P_transf"/>
    <property type="match status" value="1"/>
</dbReference>
<evidence type="ECO:0000313" key="5">
    <source>
        <dbReference type="Proteomes" id="UP000630887"/>
    </source>
</evidence>
<comment type="similarity">
    <text evidence="2">Belongs to the CDP-alcohol phosphatidyltransferase class-I family.</text>
</comment>
<dbReference type="Gene3D" id="1.20.120.1760">
    <property type="match status" value="1"/>
</dbReference>
<dbReference type="GO" id="GO:0016020">
    <property type="term" value="C:membrane"/>
    <property type="evidence" value="ECO:0007669"/>
    <property type="project" value="InterPro"/>
</dbReference>
<evidence type="ECO:0000256" key="3">
    <source>
        <dbReference type="SAM" id="Phobius"/>
    </source>
</evidence>
<feature type="transmembrane region" description="Helical" evidence="3">
    <location>
        <begin position="148"/>
        <end position="168"/>
    </location>
</feature>
<evidence type="ECO:0000256" key="1">
    <source>
        <dbReference type="ARBA" id="ARBA00022679"/>
    </source>
</evidence>
<feature type="transmembrane region" description="Helical" evidence="3">
    <location>
        <begin position="126"/>
        <end position="142"/>
    </location>
</feature>
<dbReference type="PROSITE" id="PS00379">
    <property type="entry name" value="CDP_ALCOHOL_P_TRANSF"/>
    <property type="match status" value="1"/>
</dbReference>
<feature type="transmembrane region" description="Helical" evidence="3">
    <location>
        <begin position="203"/>
        <end position="225"/>
    </location>
</feature>
<reference evidence="4 5" key="1">
    <citation type="submission" date="2021-01" db="EMBL/GenBank/DDBJ databases">
        <title>Whole genome shotgun sequence of Catellatospora coxensis NBRC 107359.</title>
        <authorList>
            <person name="Komaki H."/>
            <person name="Tamura T."/>
        </authorList>
    </citation>
    <scope>NUCLEOTIDE SEQUENCE [LARGE SCALE GENOMIC DNA]</scope>
    <source>
        <strain evidence="4 5">NBRC 107359</strain>
    </source>
</reference>
<dbReference type="InterPro" id="IPR048254">
    <property type="entry name" value="CDP_ALCOHOL_P_TRANSF_CS"/>
</dbReference>
<keyword evidence="1 2" id="KW-0808">Transferase</keyword>
<gene>
    <name evidence="4" type="ORF">Cco03nite_00450</name>
</gene>
<evidence type="ECO:0000256" key="2">
    <source>
        <dbReference type="RuleBase" id="RU003750"/>
    </source>
</evidence>
<dbReference type="InterPro" id="IPR043130">
    <property type="entry name" value="CDP-OH_PTrfase_TM_dom"/>
</dbReference>
<protein>
    <submittedName>
        <fullName evidence="4">Membrane protein</fullName>
    </submittedName>
</protein>
<organism evidence="4 5">
    <name type="scientific">Catellatospora coxensis</name>
    <dbReference type="NCBI Taxonomy" id="310354"/>
    <lineage>
        <taxon>Bacteria</taxon>
        <taxon>Bacillati</taxon>
        <taxon>Actinomycetota</taxon>
        <taxon>Actinomycetes</taxon>
        <taxon>Micromonosporales</taxon>
        <taxon>Micromonosporaceae</taxon>
        <taxon>Catellatospora</taxon>
    </lineage>
</organism>
<proteinExistence type="inferred from homology"/>
<accession>A0A8J3KY90</accession>
<dbReference type="RefSeq" id="WP_203687830.1">
    <property type="nucleotide sequence ID" value="NZ_BAAALC010000019.1"/>
</dbReference>
<feature type="transmembrane region" description="Helical" evidence="3">
    <location>
        <begin position="62"/>
        <end position="82"/>
    </location>
</feature>
<sequence>MPPVRPGPVIGLCVQFAMLALLSAAVGLGHAGWAAGIAYAVGLCVLLTRAMRTAGLVAFGPADLVTLTRAALAGCVTALTAASFTGDIRVPVLVGITVVALVLDAVDGKVARRTGTETAFGARFDMEVDAFLILVLSCYAAPSAGWWVLAIGAMRYVYVVATWVLPWLRGQLFPRYWRKVVAAIQGIVLAAAAAEVLPRPVVLVALAGALALLTESFGRDVVYLWRRRAVAVRPDPALVGAPAPAVAAARGDRA</sequence>
<dbReference type="GO" id="GO:0016780">
    <property type="term" value="F:phosphotransferase activity, for other substituted phosphate groups"/>
    <property type="evidence" value="ECO:0007669"/>
    <property type="project" value="InterPro"/>
</dbReference>
<dbReference type="EMBL" id="BONI01000001">
    <property type="protein sequence ID" value="GIG03345.1"/>
    <property type="molecule type" value="Genomic_DNA"/>
</dbReference>
<dbReference type="InterPro" id="IPR000462">
    <property type="entry name" value="CDP-OH_P_trans"/>
</dbReference>
<comment type="caution">
    <text evidence="4">The sequence shown here is derived from an EMBL/GenBank/DDBJ whole genome shotgun (WGS) entry which is preliminary data.</text>
</comment>
<name>A0A8J3KY90_9ACTN</name>
<dbReference type="AlphaFoldDB" id="A0A8J3KY90"/>
<dbReference type="Proteomes" id="UP000630887">
    <property type="component" value="Unassembled WGS sequence"/>
</dbReference>